<comment type="caution">
    <text evidence="3">The sequence shown here is derived from an EMBL/GenBank/DDBJ whole genome shotgun (WGS) entry which is preliminary data.</text>
</comment>
<proteinExistence type="predicted"/>
<dbReference type="EMBL" id="NHTK01001156">
    <property type="protein sequence ID" value="PPR02669.1"/>
    <property type="molecule type" value="Genomic_DNA"/>
</dbReference>
<dbReference type="Proteomes" id="UP000284842">
    <property type="component" value="Unassembled WGS sequence"/>
</dbReference>
<name>A0A409YI19_9AGAR</name>
<feature type="compositionally biased region" description="Polar residues" evidence="2">
    <location>
        <begin position="492"/>
        <end position="510"/>
    </location>
</feature>
<feature type="compositionally biased region" description="Pro residues" evidence="2">
    <location>
        <begin position="410"/>
        <end position="425"/>
    </location>
</feature>
<feature type="region of interest" description="Disordered" evidence="2">
    <location>
        <begin position="336"/>
        <end position="511"/>
    </location>
</feature>
<feature type="region of interest" description="Disordered" evidence="2">
    <location>
        <begin position="726"/>
        <end position="814"/>
    </location>
</feature>
<evidence type="ECO:0000313" key="3">
    <source>
        <dbReference type="EMBL" id="PPR02669.1"/>
    </source>
</evidence>
<keyword evidence="4" id="KW-1185">Reference proteome</keyword>
<dbReference type="InParanoid" id="A0A409YI19"/>
<feature type="region of interest" description="Disordered" evidence="2">
    <location>
        <begin position="207"/>
        <end position="238"/>
    </location>
</feature>
<accession>A0A409YI19</accession>
<organism evidence="3 4">
    <name type="scientific">Panaeolus cyanescens</name>
    <dbReference type="NCBI Taxonomy" id="181874"/>
    <lineage>
        <taxon>Eukaryota</taxon>
        <taxon>Fungi</taxon>
        <taxon>Dikarya</taxon>
        <taxon>Basidiomycota</taxon>
        <taxon>Agaricomycotina</taxon>
        <taxon>Agaricomycetes</taxon>
        <taxon>Agaricomycetidae</taxon>
        <taxon>Agaricales</taxon>
        <taxon>Agaricineae</taxon>
        <taxon>Galeropsidaceae</taxon>
        <taxon>Panaeolus</taxon>
    </lineage>
</organism>
<evidence type="ECO:0000313" key="4">
    <source>
        <dbReference type="Proteomes" id="UP000284842"/>
    </source>
</evidence>
<dbReference type="AlphaFoldDB" id="A0A409YI19"/>
<feature type="coiled-coil region" evidence="1">
    <location>
        <begin position="24"/>
        <end position="71"/>
    </location>
</feature>
<gene>
    <name evidence="3" type="ORF">CVT24_002152</name>
</gene>
<evidence type="ECO:0000256" key="1">
    <source>
        <dbReference type="SAM" id="Coils"/>
    </source>
</evidence>
<feature type="compositionally biased region" description="Low complexity" evidence="2">
    <location>
        <begin position="463"/>
        <end position="486"/>
    </location>
</feature>
<dbReference type="OrthoDB" id="10683043at2759"/>
<sequence length="899" mass="97760">MSVGRPNKGHVFSNEEYARNQEYIKLAEERIRMFKEMNERSKLEHERDVQMLELSRKVREGEEARRQLESLATTRLQITGPPPVAGPVVEPTSTTTRIEELSVNATSPSSTYYPQNVTQNYPAYVNPSQISSGPQFVVGSSGTSTMQQQPYNATLPYGSNNITPHVYPPYSATYPIVNGNPTSSYQHSASVQGVHVTPQYLQQQQPPTTYAVPQGSSRNTHVPPVQPPVPPAQSNTPTTTSVADAINIVSLISIAEVEVIYQRAQAWAQDVSPASFCEIPESRCVLQKDNNGLVYVETPPINGLPQRYTVDVFFDKWKKLIETALRTQAKQLKINISQQPTHTRQLNTTLSSTGPQHASSTNTQHITPTSNNNQTSGMPPSQPHIQPQERFQPRPNIQGSQQPLASNPHPQKPPAPSTQPAPYSRPPQTLVNIQNEVQPKVQRPPPTNQTITYPPSQPLVNLSQQQAAQPKVQQPPQSQSHPPAFQGAASYMQAQETTTQLPSKASSQAEISAAHQLSAGLQTSRASSDTSLNNSPVIVPVHLAKRRAPGDADKKRLAKDLLFALGKEVRAGTSSEGSMAKKHAVGNRPHNQFSAMTSVLELQKPDSALKQPNYTPSVSGAQVSGPSFSSFSVSQAHQVITPYSGSHIILPPPSVKVSEQPQTQTQNPDIRKGNLTFPALATTPSPNTITASIPVAGPSVPRTSTQPSGIEQNTYKVLLTGINDVNGNASLPVSVPQTTLGESSNRVPPQVSTTSHSAVINQKSPTPLPASSSGQFAAPSPSPAQKETEQQEPLFLPDLSEGSETETVASKKSSIHYKRPRRGVVNRAYVLIPIPPERTQRIMEQVARRNKKGKERERSVVVISDSEEDFSVPLETINVIDKAAEEAIRLSASRMEVLP</sequence>
<feature type="compositionally biased region" description="Polar residues" evidence="2">
    <location>
        <begin position="395"/>
        <end position="409"/>
    </location>
</feature>
<protein>
    <submittedName>
        <fullName evidence="3">Uncharacterized protein</fullName>
    </submittedName>
</protein>
<evidence type="ECO:0000256" key="2">
    <source>
        <dbReference type="SAM" id="MobiDB-lite"/>
    </source>
</evidence>
<keyword evidence="1" id="KW-0175">Coiled coil</keyword>
<feature type="compositionally biased region" description="Polar residues" evidence="2">
    <location>
        <begin position="726"/>
        <end position="775"/>
    </location>
</feature>
<feature type="compositionally biased region" description="Polar residues" evidence="2">
    <location>
        <begin position="336"/>
        <end position="385"/>
    </location>
</feature>
<feature type="region of interest" description="Disordered" evidence="2">
    <location>
        <begin position="71"/>
        <end position="90"/>
    </location>
</feature>
<reference evidence="3 4" key="1">
    <citation type="journal article" date="2018" name="Evol. Lett.">
        <title>Horizontal gene cluster transfer increased hallucinogenic mushroom diversity.</title>
        <authorList>
            <person name="Reynolds H.T."/>
            <person name="Vijayakumar V."/>
            <person name="Gluck-Thaler E."/>
            <person name="Korotkin H.B."/>
            <person name="Matheny P.B."/>
            <person name="Slot J.C."/>
        </authorList>
    </citation>
    <scope>NUCLEOTIDE SEQUENCE [LARGE SCALE GENOMIC DNA]</scope>
    <source>
        <strain evidence="3 4">2629</strain>
    </source>
</reference>
<feature type="compositionally biased region" description="Polar residues" evidence="2">
    <location>
        <begin position="448"/>
        <end position="462"/>
    </location>
</feature>
<feature type="compositionally biased region" description="Polar residues" evidence="2">
    <location>
        <begin position="426"/>
        <end position="437"/>
    </location>
</feature>
<dbReference type="STRING" id="181874.A0A409YI19"/>